<reference evidence="1 2" key="1">
    <citation type="submission" date="2024-02" db="EMBL/GenBank/DDBJ databases">
        <title>De novo assembly and annotation of 12 fungi associated with fruit tree decline syndrome in Ontario, Canada.</title>
        <authorList>
            <person name="Sulman M."/>
            <person name="Ellouze W."/>
            <person name="Ilyukhin E."/>
        </authorList>
    </citation>
    <scope>NUCLEOTIDE SEQUENCE [LARGE SCALE GENOMIC DNA]</scope>
    <source>
        <strain evidence="1 2">FDS-637</strain>
    </source>
</reference>
<name>A0ABR3CD03_9PEZI</name>
<comment type="caution">
    <text evidence="1">The sequence shown here is derived from an EMBL/GenBank/DDBJ whole genome shotgun (WGS) entry which is preliminary data.</text>
</comment>
<dbReference type="Proteomes" id="UP001430584">
    <property type="component" value="Unassembled WGS sequence"/>
</dbReference>
<dbReference type="EMBL" id="JAJVCZ030000006">
    <property type="protein sequence ID" value="KAL0258512.1"/>
    <property type="molecule type" value="Genomic_DNA"/>
</dbReference>
<dbReference type="GeneID" id="92010093"/>
<dbReference type="RefSeq" id="XP_066631541.1">
    <property type="nucleotide sequence ID" value="XM_066777446.1"/>
</dbReference>
<evidence type="ECO:0000313" key="2">
    <source>
        <dbReference type="Proteomes" id="UP001430584"/>
    </source>
</evidence>
<proteinExistence type="predicted"/>
<accession>A0ABR3CD03</accession>
<organism evidence="1 2">
    <name type="scientific">Diplodia seriata</name>
    <dbReference type="NCBI Taxonomy" id="420778"/>
    <lineage>
        <taxon>Eukaryota</taxon>
        <taxon>Fungi</taxon>
        <taxon>Dikarya</taxon>
        <taxon>Ascomycota</taxon>
        <taxon>Pezizomycotina</taxon>
        <taxon>Dothideomycetes</taxon>
        <taxon>Dothideomycetes incertae sedis</taxon>
        <taxon>Botryosphaeriales</taxon>
        <taxon>Botryosphaeriaceae</taxon>
        <taxon>Diplodia</taxon>
    </lineage>
</organism>
<gene>
    <name evidence="1" type="ORF">SLS55_006008</name>
</gene>
<protein>
    <submittedName>
        <fullName evidence="1">Uncharacterized protein</fullName>
    </submittedName>
</protein>
<sequence>MVPEIRSDKDVFHLSYYGCRSHQDGSDNGLIEQRRFSDEALALLDGFLDSFLFSILATARSRSLTTIRPAVQEVLKPRLAREAMKAADE</sequence>
<evidence type="ECO:0000313" key="1">
    <source>
        <dbReference type="EMBL" id="KAL0258512.1"/>
    </source>
</evidence>
<keyword evidence="2" id="KW-1185">Reference proteome</keyword>